<evidence type="ECO:0000313" key="8">
    <source>
        <dbReference type="EMBL" id="GBF80707.1"/>
    </source>
</evidence>
<keyword evidence="2" id="KW-1003">Cell membrane</keyword>
<evidence type="ECO:0000259" key="7">
    <source>
        <dbReference type="Pfam" id="PF01292"/>
    </source>
</evidence>
<evidence type="ECO:0000256" key="3">
    <source>
        <dbReference type="ARBA" id="ARBA00022692"/>
    </source>
</evidence>
<dbReference type="Pfam" id="PF01292">
    <property type="entry name" value="Ni_hydr_CYTB"/>
    <property type="match status" value="1"/>
</dbReference>
<feature type="transmembrane region" description="Helical" evidence="6">
    <location>
        <begin position="52"/>
        <end position="73"/>
    </location>
</feature>
<keyword evidence="4 6" id="KW-1133">Transmembrane helix</keyword>
<comment type="subcellular location">
    <subcellularLocation>
        <location evidence="1">Cell membrane</location>
        <topology evidence="1">Multi-pass membrane protein</topology>
    </subcellularLocation>
</comment>
<name>A0A401IHE0_APHSA</name>
<dbReference type="InterPro" id="IPR011577">
    <property type="entry name" value="Cyt_b561_bac/Ni-Hgenase"/>
</dbReference>
<organism evidence="8 9">
    <name type="scientific">Aphanothece sacrum FPU1</name>
    <dbReference type="NCBI Taxonomy" id="1920663"/>
    <lineage>
        <taxon>Bacteria</taxon>
        <taxon>Bacillati</taxon>
        <taxon>Cyanobacteriota</taxon>
        <taxon>Cyanophyceae</taxon>
        <taxon>Oscillatoriophycideae</taxon>
        <taxon>Chroococcales</taxon>
        <taxon>Aphanothecaceae</taxon>
        <taxon>Aphanothece</taxon>
    </lineage>
</organism>
<evidence type="ECO:0000256" key="5">
    <source>
        <dbReference type="ARBA" id="ARBA00023136"/>
    </source>
</evidence>
<evidence type="ECO:0000256" key="4">
    <source>
        <dbReference type="ARBA" id="ARBA00022989"/>
    </source>
</evidence>
<dbReference type="RefSeq" id="WP_124970338.1">
    <property type="nucleotide sequence ID" value="NZ_BDQK01000013.1"/>
</dbReference>
<dbReference type="GO" id="GO:0009055">
    <property type="term" value="F:electron transfer activity"/>
    <property type="evidence" value="ECO:0007669"/>
    <property type="project" value="InterPro"/>
</dbReference>
<reference evidence="9" key="1">
    <citation type="submission" date="2017-05" db="EMBL/GenBank/DDBJ databases">
        <title>Physiological properties and genetic analysis related to exopolysaccharide production of fresh-water unicellular cyanobacterium Aphanothece sacrum, Suizenji Nori, that has been cultured as a food source in Japan.</title>
        <authorList>
            <person name="Kanesaki Y."/>
            <person name="Yoshikawa S."/>
            <person name="Ohki K."/>
        </authorList>
    </citation>
    <scope>NUCLEOTIDE SEQUENCE [LARGE SCALE GENOMIC DNA]</scope>
    <source>
        <strain evidence="9">FPU1</strain>
    </source>
</reference>
<keyword evidence="9" id="KW-1185">Reference proteome</keyword>
<dbReference type="EMBL" id="BDQK01000013">
    <property type="protein sequence ID" value="GBF80707.1"/>
    <property type="molecule type" value="Genomic_DNA"/>
</dbReference>
<dbReference type="AlphaFoldDB" id="A0A401IHE0"/>
<proteinExistence type="predicted"/>
<evidence type="ECO:0000313" key="9">
    <source>
        <dbReference type="Proteomes" id="UP000287247"/>
    </source>
</evidence>
<dbReference type="OrthoDB" id="457436at2"/>
<dbReference type="Proteomes" id="UP000287247">
    <property type="component" value="Unassembled WGS sequence"/>
</dbReference>
<feature type="transmembrane region" description="Helical" evidence="6">
    <location>
        <begin position="12"/>
        <end position="32"/>
    </location>
</feature>
<feature type="transmembrane region" description="Helical" evidence="6">
    <location>
        <begin position="97"/>
        <end position="118"/>
    </location>
</feature>
<keyword evidence="5 6" id="KW-0472">Membrane</keyword>
<feature type="transmembrane region" description="Helical" evidence="6">
    <location>
        <begin position="138"/>
        <end position="158"/>
    </location>
</feature>
<accession>A0A401IHE0</accession>
<comment type="caution">
    <text evidence="8">The sequence shown here is derived from an EMBL/GenBank/DDBJ whole genome shotgun (WGS) entry which is preliminary data.</text>
</comment>
<sequence length="240" mass="28433">MFQPYQPLLLRIFHGLTAIFTILAILTAYWTYDVYDGRWGKIPLPKFEDIEGIHGTFGLWALLIFPCLVFYAFHQGQKRLIQTNTLEKLTKISQKGWWYHLHRLVNTLILFSLTFAVFTGKMMDETWLPNGELNHAWYYGHLISWLILIISLAVHLLMSAKVGGLPFLLSIINWSYKIQDSPSKWKLQVIEYWQNFRFSLIRKWWQSSSWIKWLETIIWLSLGAAWIISLIKEIPHNKTF</sequence>
<dbReference type="GO" id="GO:0022904">
    <property type="term" value="P:respiratory electron transport chain"/>
    <property type="evidence" value="ECO:0007669"/>
    <property type="project" value="InterPro"/>
</dbReference>
<dbReference type="InterPro" id="IPR016174">
    <property type="entry name" value="Di-haem_cyt_TM"/>
</dbReference>
<dbReference type="SUPFAM" id="SSF81342">
    <property type="entry name" value="Transmembrane di-heme cytochromes"/>
    <property type="match status" value="1"/>
</dbReference>
<evidence type="ECO:0000256" key="1">
    <source>
        <dbReference type="ARBA" id="ARBA00004651"/>
    </source>
</evidence>
<feature type="domain" description="Cytochrome b561 bacterial/Ni-hydrogenase" evidence="7">
    <location>
        <begin position="6"/>
        <end position="160"/>
    </location>
</feature>
<keyword evidence="3 6" id="KW-0812">Transmembrane</keyword>
<dbReference type="GO" id="GO:0005886">
    <property type="term" value="C:plasma membrane"/>
    <property type="evidence" value="ECO:0007669"/>
    <property type="project" value="UniProtKB-SubCell"/>
</dbReference>
<gene>
    <name evidence="8" type="ORF">AsFPU1_2111</name>
</gene>
<feature type="transmembrane region" description="Helical" evidence="6">
    <location>
        <begin position="210"/>
        <end position="231"/>
    </location>
</feature>
<protein>
    <recommendedName>
        <fullName evidence="7">Cytochrome b561 bacterial/Ni-hydrogenase domain-containing protein</fullName>
    </recommendedName>
</protein>
<evidence type="ECO:0000256" key="6">
    <source>
        <dbReference type="SAM" id="Phobius"/>
    </source>
</evidence>
<evidence type="ECO:0000256" key="2">
    <source>
        <dbReference type="ARBA" id="ARBA00022475"/>
    </source>
</evidence>